<reference evidence="15" key="1">
    <citation type="submission" date="2013-12" db="EMBL/GenBank/DDBJ databases">
        <authorList>
            <person name="Linke B."/>
        </authorList>
    </citation>
    <scope>NUCLEOTIDE SEQUENCE [LARGE SCALE GENOMIC DNA]</scope>
    <source>
        <strain evidence="15">CRIB-18</strain>
    </source>
</reference>
<feature type="active site" description="Charge relay system" evidence="11">
    <location>
        <position position="125"/>
    </location>
</feature>
<feature type="domain" description="PDZ" evidence="14">
    <location>
        <begin position="287"/>
        <end position="366"/>
    </location>
</feature>
<feature type="active site" description="Charge relay system" evidence="11">
    <location>
        <position position="155"/>
    </location>
</feature>
<reference evidence="15" key="2">
    <citation type="submission" date="2014-09" db="EMBL/GenBank/DDBJ databases">
        <title>Criblamydia sequanensis harbors a mega-plasmid encoding arsenite resistance.</title>
        <authorList>
            <person name="Bertelli C."/>
            <person name="Goesmann A."/>
            <person name="Greub G."/>
        </authorList>
    </citation>
    <scope>NUCLEOTIDE SEQUENCE [LARGE SCALE GENOMIC DNA]</scope>
    <source>
        <strain evidence="15">CRIB-18</strain>
    </source>
</reference>
<dbReference type="eggNOG" id="COG0265">
    <property type="taxonomic scope" value="Bacteria"/>
</dbReference>
<dbReference type="InterPro" id="IPR011782">
    <property type="entry name" value="Pept_S1C_Do"/>
</dbReference>
<dbReference type="EMBL" id="CCEJ010000005">
    <property type="protein sequence ID" value="CDR34159.1"/>
    <property type="molecule type" value="Genomic_DNA"/>
</dbReference>
<evidence type="ECO:0000259" key="14">
    <source>
        <dbReference type="PROSITE" id="PS50106"/>
    </source>
</evidence>
<dbReference type="Gene3D" id="2.30.42.10">
    <property type="match status" value="2"/>
</dbReference>
<dbReference type="RefSeq" id="WP_041017690.1">
    <property type="nucleotide sequence ID" value="NZ_CCEJ010000005.1"/>
</dbReference>
<dbReference type="Pfam" id="PF13180">
    <property type="entry name" value="PDZ_2"/>
    <property type="match status" value="1"/>
</dbReference>
<evidence type="ECO:0000256" key="11">
    <source>
        <dbReference type="PIRSR" id="PIRSR611782-1"/>
    </source>
</evidence>
<comment type="subcellular location">
    <subcellularLocation>
        <location evidence="2 13">Periplasm</location>
    </subcellularLocation>
</comment>
<dbReference type="FunFam" id="2.40.10.120:FF:000007">
    <property type="entry name" value="Periplasmic serine endoprotease DegP-like"/>
    <property type="match status" value="1"/>
</dbReference>
<dbReference type="EC" id="3.4.21.107" evidence="13"/>
<dbReference type="GO" id="GO:0042597">
    <property type="term" value="C:periplasmic space"/>
    <property type="evidence" value="ECO:0007669"/>
    <property type="project" value="UniProtKB-SubCell"/>
</dbReference>
<organism evidence="15 16">
    <name type="scientific">Candidatus Criblamydia sequanensis CRIB-18</name>
    <dbReference type="NCBI Taxonomy" id="1437425"/>
    <lineage>
        <taxon>Bacteria</taxon>
        <taxon>Pseudomonadati</taxon>
        <taxon>Chlamydiota</taxon>
        <taxon>Chlamydiia</taxon>
        <taxon>Parachlamydiales</taxon>
        <taxon>Candidatus Criblamydiaceae</taxon>
        <taxon>Candidatus Criblamydia</taxon>
    </lineage>
</organism>
<dbReference type="AlphaFoldDB" id="A0A090DZW6"/>
<evidence type="ECO:0000313" key="16">
    <source>
        <dbReference type="Proteomes" id="UP000031552"/>
    </source>
</evidence>
<dbReference type="STRING" id="1437425.CSEC_1339"/>
<keyword evidence="5" id="KW-0732">Signal</keyword>
<accession>A0A090DZW6</accession>
<dbReference type="Gene3D" id="2.40.10.120">
    <property type="match status" value="1"/>
</dbReference>
<dbReference type="InterPro" id="IPR036034">
    <property type="entry name" value="PDZ_sf"/>
</dbReference>
<gene>
    <name evidence="15" type="primary">degP</name>
    <name evidence="15" type="ORF">CSEC_1339</name>
</gene>
<comment type="catalytic activity">
    <reaction evidence="1 13">
        <text>Acts on substrates that are at least partially unfolded. The cleavage site P1 residue is normally between a pair of hydrophobic residues, such as Val-|-Val.</text>
        <dbReference type="EC" id="3.4.21.107"/>
    </reaction>
</comment>
<feature type="binding site" evidence="12">
    <location>
        <begin position="227"/>
        <end position="229"/>
    </location>
    <ligand>
        <name>substrate</name>
    </ligand>
</feature>
<dbReference type="SUPFAM" id="SSF50156">
    <property type="entry name" value="PDZ domain-like"/>
    <property type="match status" value="2"/>
</dbReference>
<dbReference type="GO" id="GO:0004252">
    <property type="term" value="F:serine-type endopeptidase activity"/>
    <property type="evidence" value="ECO:0007669"/>
    <property type="project" value="InterPro"/>
</dbReference>
<dbReference type="PANTHER" id="PTHR22939">
    <property type="entry name" value="SERINE PROTEASE FAMILY S1C HTRA-RELATED"/>
    <property type="match status" value="1"/>
</dbReference>
<keyword evidence="4 13" id="KW-0645">Protease</keyword>
<protein>
    <recommendedName>
        <fullName evidence="13">Periplasmic serine endoprotease DegP-like</fullName>
        <ecNumber evidence="13">3.4.21.107</ecNumber>
    </recommendedName>
</protein>
<evidence type="ECO:0000256" key="3">
    <source>
        <dbReference type="ARBA" id="ARBA00010541"/>
    </source>
</evidence>
<evidence type="ECO:0000256" key="10">
    <source>
        <dbReference type="ARBA" id="ARBA00023016"/>
    </source>
</evidence>
<evidence type="ECO:0000256" key="1">
    <source>
        <dbReference type="ARBA" id="ARBA00001772"/>
    </source>
</evidence>
<evidence type="ECO:0000256" key="4">
    <source>
        <dbReference type="ARBA" id="ARBA00022670"/>
    </source>
</evidence>
<feature type="domain" description="PDZ" evidence="14">
    <location>
        <begin position="382"/>
        <end position="461"/>
    </location>
</feature>
<dbReference type="InterPro" id="IPR041489">
    <property type="entry name" value="PDZ_6"/>
</dbReference>
<dbReference type="InterPro" id="IPR001478">
    <property type="entry name" value="PDZ"/>
</dbReference>
<evidence type="ECO:0000256" key="8">
    <source>
        <dbReference type="ARBA" id="ARBA00022801"/>
    </source>
</evidence>
<dbReference type="PANTHER" id="PTHR22939:SF129">
    <property type="entry name" value="SERINE PROTEASE HTRA2, MITOCHONDRIAL"/>
    <property type="match status" value="1"/>
</dbReference>
<dbReference type="InterPro" id="IPR009003">
    <property type="entry name" value="Peptidase_S1_PA"/>
</dbReference>
<keyword evidence="10 13" id="KW-0346">Stress response</keyword>
<name>A0A090DZW6_9BACT</name>
<evidence type="ECO:0000256" key="2">
    <source>
        <dbReference type="ARBA" id="ARBA00004418"/>
    </source>
</evidence>
<feature type="binding site" evidence="12">
    <location>
        <position position="125"/>
    </location>
    <ligand>
        <name>substrate</name>
    </ligand>
</feature>
<feature type="binding site" evidence="12">
    <location>
        <position position="155"/>
    </location>
    <ligand>
        <name>substrate</name>
    </ligand>
</feature>
<evidence type="ECO:0000256" key="12">
    <source>
        <dbReference type="PIRSR" id="PIRSR611782-2"/>
    </source>
</evidence>
<dbReference type="Pfam" id="PF13365">
    <property type="entry name" value="Trypsin_2"/>
    <property type="match status" value="1"/>
</dbReference>
<dbReference type="GO" id="GO:0006508">
    <property type="term" value="P:proteolysis"/>
    <property type="evidence" value="ECO:0007669"/>
    <property type="project" value="UniProtKB-KW"/>
</dbReference>
<sequence length="484" mass="51465">MIKGLAKKICLSTFVISSLFFGKATLIAKVSVSEQVSKDFTAVAKKAIPAVVSIQIKAKEKDSSRISGNPTSSDPLQDFFQDDFFEHFFGRRKQTAVKPREQQVFIGQASGFIVSKDGTIITNNHVVSEASEILVILNDGREFDAKVIGKDPNTDLAVIKIEGDNFPYLELGNSDNLEVGQWVVAIGNPLGLQASLTVGVVSAKGRNNLDLVRIEDFIQTDATINRGNSGGPLLNLEGDVIGVNTAIASNLSSGGYIGIGFAIPSNMATNVLEQLMKNGSVSRGYLGVILQEVDKGLAQAFGLDRAEGALLAEVQKGSAAENAGLKQGDIILKYNNNKVTNLAGLRNAIAMMPPKTKVLLSYLRDGKLQETTVELGLLAGDAVEKGNQKAAESLGITVEPLTKEIASNLGLLSEKGVVVSSVDSGSAASFAGIKKGALILSVNQRSVTTPEEFKQYIKETPPGKPVLFLIKQGELTRYISIKVG</sequence>
<keyword evidence="8 13" id="KW-0378">Hydrolase</keyword>
<keyword evidence="9 13" id="KW-0720">Serine protease</keyword>
<dbReference type="CDD" id="cd10839">
    <property type="entry name" value="cpPDZ1_DegP-like"/>
    <property type="match status" value="1"/>
</dbReference>
<comment type="similarity">
    <text evidence="3 13">Belongs to the peptidase S1C family.</text>
</comment>
<evidence type="ECO:0000313" key="15">
    <source>
        <dbReference type="EMBL" id="CDR34159.1"/>
    </source>
</evidence>
<evidence type="ECO:0000256" key="6">
    <source>
        <dbReference type="ARBA" id="ARBA00022737"/>
    </source>
</evidence>
<dbReference type="PRINTS" id="PR00834">
    <property type="entry name" value="PROTEASES2C"/>
</dbReference>
<dbReference type="SUPFAM" id="SSF50494">
    <property type="entry name" value="Trypsin-like serine proteases"/>
    <property type="match status" value="1"/>
</dbReference>
<dbReference type="Pfam" id="PF17820">
    <property type="entry name" value="PDZ_6"/>
    <property type="match status" value="1"/>
</dbReference>
<comment type="caution">
    <text evidence="15">The sequence shown here is derived from an EMBL/GenBank/DDBJ whole genome shotgun (WGS) entry which is preliminary data.</text>
</comment>
<evidence type="ECO:0000256" key="5">
    <source>
        <dbReference type="ARBA" id="ARBA00022729"/>
    </source>
</evidence>
<evidence type="ECO:0000256" key="13">
    <source>
        <dbReference type="RuleBase" id="RU364067"/>
    </source>
</evidence>
<dbReference type="SMART" id="SM00228">
    <property type="entry name" value="PDZ"/>
    <property type="match status" value="2"/>
</dbReference>
<feature type="active site" description="Charge relay system" evidence="11">
    <location>
        <position position="229"/>
    </location>
</feature>
<keyword evidence="16" id="KW-1185">Reference proteome</keyword>
<dbReference type="OrthoDB" id="9758917at2"/>
<dbReference type="Proteomes" id="UP000031552">
    <property type="component" value="Unassembled WGS sequence"/>
</dbReference>
<evidence type="ECO:0000256" key="7">
    <source>
        <dbReference type="ARBA" id="ARBA00022764"/>
    </source>
</evidence>
<dbReference type="NCBIfam" id="TIGR02037">
    <property type="entry name" value="degP_htrA_DO"/>
    <property type="match status" value="1"/>
</dbReference>
<evidence type="ECO:0000256" key="9">
    <source>
        <dbReference type="ARBA" id="ARBA00022825"/>
    </source>
</evidence>
<keyword evidence="6" id="KW-0677">Repeat</keyword>
<dbReference type="PROSITE" id="PS50106">
    <property type="entry name" value="PDZ"/>
    <property type="match status" value="2"/>
</dbReference>
<dbReference type="InterPro" id="IPR001940">
    <property type="entry name" value="Peptidase_S1C"/>
</dbReference>
<keyword evidence="7" id="KW-0574">Periplasm</keyword>
<proteinExistence type="inferred from homology"/>